<evidence type="ECO:0000256" key="1">
    <source>
        <dbReference type="ARBA" id="ARBA00022729"/>
    </source>
</evidence>
<proteinExistence type="predicted"/>
<feature type="region of interest" description="Disordered" evidence="2">
    <location>
        <begin position="370"/>
        <end position="409"/>
    </location>
</feature>
<dbReference type="Pfam" id="PF12951">
    <property type="entry name" value="PATR"/>
    <property type="match status" value="5"/>
</dbReference>
<name>A0A1K2I2C5_9HYPH</name>
<evidence type="ECO:0000313" key="4">
    <source>
        <dbReference type="EMBL" id="SFZ86371.1"/>
    </source>
</evidence>
<dbReference type="Proteomes" id="UP000183447">
    <property type="component" value="Unassembled WGS sequence"/>
</dbReference>
<dbReference type="SUPFAM" id="SSF51126">
    <property type="entry name" value="Pectin lyase-like"/>
    <property type="match status" value="2"/>
</dbReference>
<evidence type="ECO:0000256" key="2">
    <source>
        <dbReference type="SAM" id="MobiDB-lite"/>
    </source>
</evidence>
<accession>A0A1K2I2C5</accession>
<evidence type="ECO:0000313" key="5">
    <source>
        <dbReference type="Proteomes" id="UP000183447"/>
    </source>
</evidence>
<dbReference type="STRING" id="665118.SAMN02983003_3551"/>
<dbReference type="Gene3D" id="2.40.128.130">
    <property type="entry name" value="Autotransporter beta-domain"/>
    <property type="match status" value="1"/>
</dbReference>
<evidence type="ECO:0000259" key="3">
    <source>
        <dbReference type="PROSITE" id="PS51208"/>
    </source>
</evidence>
<feature type="domain" description="Autotransporter" evidence="3">
    <location>
        <begin position="1560"/>
        <end position="1825"/>
    </location>
</feature>
<organism evidence="4 5">
    <name type="scientific">Devosia enhydra</name>
    <dbReference type="NCBI Taxonomy" id="665118"/>
    <lineage>
        <taxon>Bacteria</taxon>
        <taxon>Pseudomonadati</taxon>
        <taxon>Pseudomonadota</taxon>
        <taxon>Alphaproteobacteria</taxon>
        <taxon>Hyphomicrobiales</taxon>
        <taxon>Devosiaceae</taxon>
        <taxon>Devosia</taxon>
    </lineage>
</organism>
<protein>
    <submittedName>
        <fullName evidence="4">Autotransporter-associated beta strand repeat-containing protein</fullName>
    </submittedName>
</protein>
<keyword evidence="1" id="KW-0732">Signal</keyword>
<dbReference type="PROSITE" id="PS51208">
    <property type="entry name" value="AUTOTRANSPORTER"/>
    <property type="match status" value="1"/>
</dbReference>
<dbReference type="NCBIfam" id="TIGR02601">
    <property type="entry name" value="autotrns_rpt"/>
    <property type="match status" value="2"/>
</dbReference>
<reference evidence="4 5" key="1">
    <citation type="submission" date="2016-11" db="EMBL/GenBank/DDBJ databases">
        <authorList>
            <person name="Jaros S."/>
            <person name="Januszkiewicz K."/>
            <person name="Wedrychowicz H."/>
        </authorList>
    </citation>
    <scope>NUCLEOTIDE SEQUENCE [LARGE SCALE GENOMIC DNA]</scope>
    <source>
        <strain evidence="4 5">ATCC 23634</strain>
    </source>
</reference>
<dbReference type="InterPro" id="IPR013425">
    <property type="entry name" value="Autotrns_rpt"/>
</dbReference>
<keyword evidence="5" id="KW-1185">Reference proteome</keyword>
<dbReference type="InterPro" id="IPR005546">
    <property type="entry name" value="Autotransporte_beta"/>
</dbReference>
<feature type="compositionally biased region" description="Gly residues" evidence="2">
    <location>
        <begin position="384"/>
        <end position="409"/>
    </location>
</feature>
<dbReference type="EMBL" id="FPKU01000003">
    <property type="protein sequence ID" value="SFZ86371.1"/>
    <property type="molecule type" value="Genomic_DNA"/>
</dbReference>
<dbReference type="SMART" id="SM00869">
    <property type="entry name" value="Autotransporter"/>
    <property type="match status" value="1"/>
</dbReference>
<dbReference type="InterPro" id="IPR036709">
    <property type="entry name" value="Autotransporte_beta_dom_sf"/>
</dbReference>
<gene>
    <name evidence="4" type="ORF">SAMN02983003_3551</name>
</gene>
<sequence>MKRPVGTARAAGLEGIGAGFVGRERRRALSSVSVAALTLGLAFAVPSGQSLAQTIVDGGQSNGAMVLSGSQSFSNSTFTNFNTTGSSGSGGGAGLGGAVFVGSGANVTISNSDFVGNTATGGTGGVGSTGGGLNGYGTGTAGSNGQAGSNGDGAGAYVNGADGLPGGNGFKGGNGSAGVGGTGGAGGAGSGGSATTADIVKTIAEQAKAVFDAAGDSTEAGLYTTLAAEFTAAAAAASSGGGVVTAANPALGTALGLVATQMTALAAAATASAGAEGTKAAYELAYLTAIQITSYATGAAGNGGSGGFGATGGNGSFGYGGGAGGNGGDGGDAIELSAALGGVGGDGGDGGAGGFGAGGGKGGNGGAGGADGTGANNGPHDGPDGAGGAAGFGGGVGSTGDGSPNGTGGGGGSGYGGAIFVQSGGTLTLTGNMLFDGNSVFGGDSENDGASGNQAGSDLFMMKGSTVRLNAGAGNTIIFNGNIADDSKANISESSIRSGVGAGLEIQSGRVIFNGTNSYTGQTKISGGVLQAVDGRSVNGAGGIHMDSNINFAGGVLQTSGTFSRYLGTGSDRVQWTGSGGFAAIGGDLTVNLHNGQQVTWNANSFVGDGSALLFGSDSADSDVHFKNAINLNNGVRTIIANGGPEGENIAYLDGVISNGGLSLGDGTTEGTIVLTRNNTYALGTTVAEGTTLRLEGAGAIASSSQVGIAGTLDISGATSGAALVTLSGAGNVVLGDKTLTLTNASTTFSGDIEGEGNLALTGGTQTLTGVNSYTGTTSVSTGASLVLALDGDIAASAGLALDGNFDIAGVTASGSEIGYLTGGATGTVTLGDKTLTIAEATGLFAGVISGTGNFVIASGSQSLSGANLYEGLTTIESGATLALVAGGAIAASGEVVADGTLDISGISGPTAEIITLSGSGSVVLDTPDTDAKTLVITEAANTVFAGEITGNGGLTIQSAAGAQTLSGANSYLGATVIDLGGTLKLADDGSIASSSGVTANGIFDISGVDNDFDQALIAALDGAGSVILGDNTLSVMQASGQTFSGVISGNGGFSVSGSGTQTLSGDNSYTGATDVWSSTTLALEGSGDIAESLRLQLAGAFDISGLTATSGTIQDLSGDGTIALGDRRLNVTNASSTFSGSVNGTGGFAVTGGTQTLELASLNTSLFVDSTGKAPNANAKAVVTGGTITANGGNAALNIVNGGDITTTGTTVTADGAPLAYAGFDEADKIANFTIGTGTVLGGNFGAANPGDARTLLKVDRTGAGSNGIVNFVIDNDAVIEGDIIDTAVKTGEGGTYVTVKATASWSGLVNAASFTVESGASAFFEDGSIIDGNLTAEAGATVLGSTLTNPLIVTGDGFVQDGVIRGNVYFAGDLNLDGLLTPGASPGYANIGGNLNVAAIDPDVTTQFGPSTLLEVTFGLLSHSPGNLGTYDQLNVGGDLNGDLPVTLANVDAGGSRAVALGNLADIELVRIGGALNGDIVQANRLTQNGREVRIAAPRTVAATTDGVVGIPVDEQTFFGADIQVYGLEAFVQDETYGLATLTGTTHQALDMALGTFVDRRGSGGYSDMEAGWLRFGVNYQEVTDTVSTVQTVQYGQIGLDILRAGDVRAGVHAAYGNSGSDVGTFLGDARLDGALYAGGVQASWASGGSYVEAIGQYGFTDWTFAPVEAAGALTAKGHTATASIEAGLGIGDDTGRITPWGQFLYQTTTYTDVQSPWVDGVDFLTPDTMLLRGGVRAEGNYGGFAPYAGVAVAHDLNEYKEVEVDGFTFGTGTGGTRVEFGAGFAAAVADNVKLNADFKGAYGVGPGQVVGYSGQAGLKAAW</sequence>
<dbReference type="SUPFAM" id="SSF103515">
    <property type="entry name" value="Autotransporter"/>
    <property type="match status" value="1"/>
</dbReference>
<dbReference type="InterPro" id="IPR011050">
    <property type="entry name" value="Pectin_lyase_fold/virulence"/>
</dbReference>